<dbReference type="InterPro" id="IPR013083">
    <property type="entry name" value="Znf_RING/FYVE/PHD"/>
</dbReference>
<feature type="domain" description="RING-type" evidence="3">
    <location>
        <begin position="22"/>
        <end position="57"/>
    </location>
</feature>
<dbReference type="PROSITE" id="PS50089">
    <property type="entry name" value="ZF_RING_2"/>
    <property type="match status" value="1"/>
</dbReference>
<keyword evidence="2" id="KW-0479">Metal-binding</keyword>
<evidence type="ECO:0000313" key="5">
    <source>
        <dbReference type="Proteomes" id="UP000264353"/>
    </source>
</evidence>
<dbReference type="SUPFAM" id="SSF57850">
    <property type="entry name" value="RING/U-box"/>
    <property type="match status" value="1"/>
</dbReference>
<dbReference type="GO" id="GO:0008270">
    <property type="term" value="F:zinc ion binding"/>
    <property type="evidence" value="ECO:0007669"/>
    <property type="project" value="UniProtKB-KW"/>
</dbReference>
<evidence type="ECO:0000259" key="3">
    <source>
        <dbReference type="PROSITE" id="PS50089"/>
    </source>
</evidence>
<sequence length="69" mass="7743">MQEMKEKEMKSQANGDANSHICKVCFESPTAAILLPCRHFCLCRSCSLACLECPICRTKISDRLFAFPS</sequence>
<evidence type="ECO:0000256" key="1">
    <source>
        <dbReference type="ARBA" id="ARBA00022946"/>
    </source>
</evidence>
<dbReference type="PANTHER" id="PTHR14879">
    <property type="entry name" value="CASPASE REGULATOR, RING FINGER DOMAIN-CONTAINING"/>
    <property type="match status" value="1"/>
</dbReference>
<name>A0A397YJE9_BRACM</name>
<gene>
    <name evidence="4" type="ORF">BRARA_H01828</name>
</gene>
<protein>
    <recommendedName>
        <fullName evidence="3">RING-type domain-containing protein</fullName>
    </recommendedName>
</protein>
<dbReference type="InterPro" id="IPR051728">
    <property type="entry name" value="RING-FYVE_E3_ubiquitin-ligase"/>
</dbReference>
<dbReference type="InterPro" id="IPR001841">
    <property type="entry name" value="Znf_RING"/>
</dbReference>
<keyword evidence="1" id="KW-0809">Transit peptide</keyword>
<proteinExistence type="predicted"/>
<dbReference type="AlphaFoldDB" id="A0A397YJE9"/>
<reference evidence="4 5" key="1">
    <citation type="submission" date="2018-06" db="EMBL/GenBank/DDBJ databases">
        <title>WGS assembly of Brassica rapa FPsc.</title>
        <authorList>
            <person name="Bowman J."/>
            <person name="Kohchi T."/>
            <person name="Yamato K."/>
            <person name="Jenkins J."/>
            <person name="Shu S."/>
            <person name="Ishizaki K."/>
            <person name="Yamaoka S."/>
            <person name="Nishihama R."/>
            <person name="Nakamura Y."/>
            <person name="Berger F."/>
            <person name="Adam C."/>
            <person name="Aki S."/>
            <person name="Althoff F."/>
            <person name="Araki T."/>
            <person name="Arteaga-Vazquez M."/>
            <person name="Balasubrmanian S."/>
            <person name="Bauer D."/>
            <person name="Boehm C."/>
            <person name="Briginshaw L."/>
            <person name="Caballero-Perez J."/>
            <person name="Catarino B."/>
            <person name="Chen F."/>
            <person name="Chiyoda S."/>
            <person name="Chovatia M."/>
            <person name="Davies K."/>
            <person name="Delmans M."/>
            <person name="Demura T."/>
            <person name="Dierschke T."/>
            <person name="Dolan L."/>
            <person name="Dorantes-Acosta A."/>
            <person name="Eklund D."/>
            <person name="Florent S."/>
            <person name="Flores-Sandoval E."/>
            <person name="Fujiyama A."/>
            <person name="Fukuzawa H."/>
            <person name="Galik B."/>
            <person name="Grimanelli D."/>
            <person name="Grimwood J."/>
            <person name="Grossniklaus U."/>
            <person name="Hamada T."/>
            <person name="Haseloff J."/>
            <person name="Hetherington A."/>
            <person name="Higo A."/>
            <person name="Hirakawa Y."/>
            <person name="Hundley H."/>
            <person name="Ikeda Y."/>
            <person name="Inoue K."/>
            <person name="Inoue S."/>
            <person name="Ishida S."/>
            <person name="Jia Q."/>
            <person name="Kakita M."/>
            <person name="Kanazawa T."/>
            <person name="Kawai Y."/>
            <person name="Kawashima T."/>
            <person name="Kennedy M."/>
            <person name="Kinose K."/>
            <person name="Kinoshita T."/>
            <person name="Kohara Y."/>
            <person name="Koide E."/>
            <person name="Komatsu K."/>
            <person name="Kopischke S."/>
            <person name="Kubo M."/>
            <person name="Kyozuka J."/>
            <person name="Lagercrantz U."/>
            <person name="Lin S."/>
            <person name="Lindquist E."/>
            <person name="Lipzen A."/>
            <person name="Lu C."/>
            <person name="Luna E."/>
            <person name="Martienssen R."/>
            <person name="Minamino N."/>
            <person name="Mizutani M."/>
            <person name="Mizutani M."/>
            <person name="Mochizuki N."/>
            <person name="Monte I."/>
            <person name="Mosher R."/>
            <person name="Nagasaki H."/>
            <person name="Nakagami H."/>
            <person name="Naramoto S."/>
            <person name="Nishitani K."/>
            <person name="Ohtani M."/>
            <person name="Okamoto T."/>
            <person name="Okumura M."/>
            <person name="Phillips J."/>
            <person name="Pollak B."/>
            <person name="Reinders A."/>
            <person name="Roevekamp M."/>
            <person name="Sano R."/>
            <person name="Sawa S."/>
            <person name="Schmid M."/>
            <person name="Shirakawa M."/>
            <person name="Solano R."/>
            <person name="Spunde A."/>
            <person name="Suetsugu N."/>
            <person name="Sugano S."/>
            <person name="Sugiyama A."/>
            <person name="Sun R."/>
            <person name="Suzuki Y."/>
            <person name="Takenaka M."/>
            <person name="Takezawa D."/>
            <person name="Tomogane H."/>
            <person name="Tsuzuki M."/>
            <person name="Ueda T."/>
            <person name="Umeda M."/>
            <person name="Ward J."/>
            <person name="Watanabe Y."/>
            <person name="Yazaki K."/>
            <person name="Yokoyama R."/>
            <person name="Yoshitake Y."/>
            <person name="Yotsui I."/>
            <person name="Zachgo S."/>
            <person name="Schmutz J."/>
        </authorList>
    </citation>
    <scope>NUCLEOTIDE SEQUENCE [LARGE SCALE GENOMIC DNA]</scope>
    <source>
        <strain evidence="5">cv. B-3</strain>
    </source>
</reference>
<organism evidence="4 5">
    <name type="scientific">Brassica campestris</name>
    <name type="common">Field mustard</name>
    <dbReference type="NCBI Taxonomy" id="3711"/>
    <lineage>
        <taxon>Eukaryota</taxon>
        <taxon>Viridiplantae</taxon>
        <taxon>Streptophyta</taxon>
        <taxon>Embryophyta</taxon>
        <taxon>Tracheophyta</taxon>
        <taxon>Spermatophyta</taxon>
        <taxon>Magnoliopsida</taxon>
        <taxon>eudicotyledons</taxon>
        <taxon>Gunneridae</taxon>
        <taxon>Pentapetalae</taxon>
        <taxon>rosids</taxon>
        <taxon>malvids</taxon>
        <taxon>Brassicales</taxon>
        <taxon>Brassicaceae</taxon>
        <taxon>Brassiceae</taxon>
        <taxon>Brassica</taxon>
    </lineage>
</organism>
<evidence type="ECO:0000313" key="4">
    <source>
        <dbReference type="EMBL" id="RID51140.1"/>
    </source>
</evidence>
<keyword evidence="2" id="KW-0863">Zinc-finger</keyword>
<dbReference type="PANTHER" id="PTHR14879:SF5">
    <property type="entry name" value="RING-TYPE DOMAIN-CONTAINING PROTEIN"/>
    <property type="match status" value="1"/>
</dbReference>
<dbReference type="Pfam" id="PF13920">
    <property type="entry name" value="zf-C3HC4_3"/>
    <property type="match status" value="1"/>
</dbReference>
<accession>A0A397YJE9</accession>
<dbReference type="Gene3D" id="3.30.40.10">
    <property type="entry name" value="Zinc/RING finger domain, C3HC4 (zinc finger)"/>
    <property type="match status" value="1"/>
</dbReference>
<keyword evidence="2" id="KW-0862">Zinc</keyword>
<evidence type="ECO:0000256" key="2">
    <source>
        <dbReference type="PROSITE-ProRule" id="PRU00175"/>
    </source>
</evidence>
<dbReference type="FunFam" id="3.30.40.10:FF:000148">
    <property type="entry name" value="Kinesin-like protein KIN-7D, mitochondrial"/>
    <property type="match status" value="1"/>
</dbReference>
<dbReference type="Proteomes" id="UP000264353">
    <property type="component" value="Chromosome A8"/>
</dbReference>
<dbReference type="EMBL" id="CM010635">
    <property type="protein sequence ID" value="RID51140.1"/>
    <property type="molecule type" value="Genomic_DNA"/>
</dbReference>